<keyword evidence="1" id="KW-0472">Membrane</keyword>
<dbReference type="KEGG" id="bvo:Pan97_24960"/>
<protein>
    <submittedName>
        <fullName evidence="2">Uncharacterized protein</fullName>
    </submittedName>
</protein>
<reference evidence="3" key="1">
    <citation type="submission" date="2019-02" db="EMBL/GenBank/DDBJ databases">
        <title>Deep-cultivation of Planctomycetes and their phenomic and genomic characterization uncovers novel biology.</title>
        <authorList>
            <person name="Wiegand S."/>
            <person name="Jogler M."/>
            <person name="Boedeker C."/>
            <person name="Pinto D."/>
            <person name="Vollmers J."/>
            <person name="Rivas-Marin E."/>
            <person name="Kohn T."/>
            <person name="Peeters S.H."/>
            <person name="Heuer A."/>
            <person name="Rast P."/>
            <person name="Oberbeckmann S."/>
            <person name="Bunk B."/>
            <person name="Jeske O."/>
            <person name="Meyerdierks A."/>
            <person name="Storesund J.E."/>
            <person name="Kallscheuer N."/>
            <person name="Luecker S."/>
            <person name="Lage O.M."/>
            <person name="Pohl T."/>
            <person name="Merkel B.J."/>
            <person name="Hornburger P."/>
            <person name="Mueller R.-W."/>
            <person name="Bruemmer F."/>
            <person name="Labrenz M."/>
            <person name="Spormann A.M."/>
            <person name="Op den Camp H."/>
            <person name="Overmann J."/>
            <person name="Amann R."/>
            <person name="Jetten M.S.M."/>
            <person name="Mascher T."/>
            <person name="Medema M.H."/>
            <person name="Devos D.P."/>
            <person name="Kaster A.-K."/>
            <person name="Ovreas L."/>
            <person name="Rohde M."/>
            <person name="Galperin M.Y."/>
            <person name="Jogler C."/>
        </authorList>
    </citation>
    <scope>NUCLEOTIDE SEQUENCE [LARGE SCALE GENOMIC DNA]</scope>
    <source>
        <strain evidence="3">Pan97</strain>
    </source>
</reference>
<organism evidence="2 3">
    <name type="scientific">Bremerella volcania</name>
    <dbReference type="NCBI Taxonomy" id="2527984"/>
    <lineage>
        <taxon>Bacteria</taxon>
        <taxon>Pseudomonadati</taxon>
        <taxon>Planctomycetota</taxon>
        <taxon>Planctomycetia</taxon>
        <taxon>Pirellulales</taxon>
        <taxon>Pirellulaceae</taxon>
        <taxon>Bremerella</taxon>
    </lineage>
</organism>
<sequence>MIQLLIIGVAIYVVVQGVRNLNKASAPDAPANTKRDGIIFTVVGGLLLLLGLSFGFLINLI</sequence>
<keyword evidence="3" id="KW-1185">Reference proteome</keyword>
<dbReference type="AlphaFoldDB" id="A0A518C8D2"/>
<proteinExistence type="predicted"/>
<keyword evidence="1" id="KW-0812">Transmembrane</keyword>
<evidence type="ECO:0000256" key="1">
    <source>
        <dbReference type="SAM" id="Phobius"/>
    </source>
</evidence>
<feature type="transmembrane region" description="Helical" evidence="1">
    <location>
        <begin position="39"/>
        <end position="60"/>
    </location>
</feature>
<dbReference type="EMBL" id="CP036289">
    <property type="protein sequence ID" value="QDU75464.1"/>
    <property type="molecule type" value="Genomic_DNA"/>
</dbReference>
<name>A0A518C8D2_9BACT</name>
<evidence type="ECO:0000313" key="3">
    <source>
        <dbReference type="Proteomes" id="UP000318626"/>
    </source>
</evidence>
<gene>
    <name evidence="2" type="ORF">Pan97_24960</name>
</gene>
<keyword evidence="1" id="KW-1133">Transmembrane helix</keyword>
<dbReference type="RefSeq" id="WP_144972867.1">
    <property type="nucleotide sequence ID" value="NZ_CP036289.1"/>
</dbReference>
<evidence type="ECO:0000313" key="2">
    <source>
        <dbReference type="EMBL" id="QDU75464.1"/>
    </source>
</evidence>
<dbReference type="Proteomes" id="UP000318626">
    <property type="component" value="Chromosome"/>
</dbReference>
<accession>A0A518C8D2</accession>